<dbReference type="EMBL" id="HBUF01346024">
    <property type="protein sequence ID" value="CAG6709372.1"/>
    <property type="molecule type" value="Transcribed_RNA"/>
</dbReference>
<dbReference type="EMBL" id="HBUF01346025">
    <property type="protein sequence ID" value="CAG6709373.1"/>
    <property type="molecule type" value="Transcribed_RNA"/>
</dbReference>
<dbReference type="AlphaFoldDB" id="A0A8D8URC6"/>
<sequence>MFLYKNSIFFIPYYRTNNFAGSMKKKHDVFLLNNILKIAKHRNGLQSTLDPLILERRYTYPPKSINYNDYFRSVFQGFNKRKQKPSCTCGPGYVIFLLLFLPEEG</sequence>
<name>A0A8D8URC6_9HEMI</name>
<evidence type="ECO:0000313" key="1">
    <source>
        <dbReference type="EMBL" id="CAG6709372.1"/>
    </source>
</evidence>
<protein>
    <submittedName>
        <fullName evidence="1">Uncharacterized protein</fullName>
    </submittedName>
</protein>
<proteinExistence type="predicted"/>
<reference evidence="1" key="1">
    <citation type="submission" date="2021-05" db="EMBL/GenBank/DDBJ databases">
        <authorList>
            <person name="Alioto T."/>
            <person name="Alioto T."/>
            <person name="Gomez Garrido J."/>
        </authorList>
    </citation>
    <scope>NUCLEOTIDE SEQUENCE</scope>
</reference>
<accession>A0A8D8URC6</accession>
<organism evidence="1">
    <name type="scientific">Cacopsylla melanoneura</name>
    <dbReference type="NCBI Taxonomy" id="428564"/>
    <lineage>
        <taxon>Eukaryota</taxon>
        <taxon>Metazoa</taxon>
        <taxon>Ecdysozoa</taxon>
        <taxon>Arthropoda</taxon>
        <taxon>Hexapoda</taxon>
        <taxon>Insecta</taxon>
        <taxon>Pterygota</taxon>
        <taxon>Neoptera</taxon>
        <taxon>Paraneoptera</taxon>
        <taxon>Hemiptera</taxon>
        <taxon>Sternorrhyncha</taxon>
        <taxon>Psylloidea</taxon>
        <taxon>Psyllidae</taxon>
        <taxon>Psyllinae</taxon>
        <taxon>Cacopsylla</taxon>
    </lineage>
</organism>